<keyword evidence="1" id="KW-0012">Acyltransferase</keyword>
<dbReference type="PANTHER" id="PTHR42870">
    <property type="entry name" value="ACETYL-COA C-ACETYLTRANSFERASE"/>
    <property type="match status" value="1"/>
</dbReference>
<dbReference type="Gene3D" id="3.40.47.10">
    <property type="match status" value="1"/>
</dbReference>
<dbReference type="EMBL" id="JAOB01000069">
    <property type="protein sequence ID" value="EUA23641.1"/>
    <property type="molecule type" value="Genomic_DNA"/>
</dbReference>
<dbReference type="AlphaFoldDB" id="X7ZX56"/>
<protein>
    <submittedName>
        <fullName evidence="1">Acetyl-CoA C-acetyltransferase domain protein</fullName>
        <ecNumber evidence="1">2.3.1.16</ecNumber>
    </submittedName>
</protein>
<dbReference type="EC" id="2.3.1.16" evidence="1"/>
<gene>
    <name evidence="1" type="primary">paaJ</name>
    <name evidence="1" type="ORF">I553_5043</name>
</gene>
<dbReference type="PANTHER" id="PTHR42870:SF6">
    <property type="entry name" value="ACETYL-COA C-ACYLTRANSFERASE"/>
    <property type="match status" value="1"/>
</dbReference>
<evidence type="ECO:0000313" key="1">
    <source>
        <dbReference type="EMBL" id="EUA23641.1"/>
    </source>
</evidence>
<accession>X7ZX56</accession>
<dbReference type="InterPro" id="IPR016039">
    <property type="entry name" value="Thiolase-like"/>
</dbReference>
<proteinExistence type="predicted"/>
<keyword evidence="1" id="KW-0808">Transferase</keyword>
<name>X7ZX56_MYCXE</name>
<dbReference type="GO" id="GO:0003988">
    <property type="term" value="F:acetyl-CoA C-acyltransferase activity"/>
    <property type="evidence" value="ECO:0007669"/>
    <property type="project" value="UniProtKB-EC"/>
</dbReference>
<reference evidence="1" key="1">
    <citation type="submission" date="2014-01" db="EMBL/GenBank/DDBJ databases">
        <authorList>
            <person name="Brown-Elliot B."/>
            <person name="Wallace R."/>
            <person name="Lenaerts A."/>
            <person name="Ordway D."/>
            <person name="DeGroote M.A."/>
            <person name="Parker T."/>
            <person name="Sizemore C."/>
            <person name="Tallon L.J."/>
            <person name="Sadzewicz L.K."/>
            <person name="Sengamalay N."/>
            <person name="Fraser C.M."/>
            <person name="Hine E."/>
            <person name="Shefchek K.A."/>
            <person name="Das S.P."/>
            <person name="Tettelin H."/>
        </authorList>
    </citation>
    <scope>NUCLEOTIDE SEQUENCE [LARGE SCALE GENOMIC DNA]</scope>
    <source>
        <strain evidence="1">4042</strain>
    </source>
</reference>
<comment type="caution">
    <text evidence="1">The sequence shown here is derived from an EMBL/GenBank/DDBJ whole genome shotgun (WGS) entry which is preliminary data.</text>
</comment>
<sequence>MLAAPIVVDPFGLYDCTPQSDGAAAVILAAEDVVDRYTDRPVWVRGVGIGMDRVMHQHKADMTTFPPTVRAAKAAMTMAG</sequence>
<dbReference type="PATRIC" id="fig|1299334.3.peg.7009"/>
<organism evidence="1">
    <name type="scientific">Mycobacterium xenopi 4042</name>
    <dbReference type="NCBI Taxonomy" id="1299334"/>
    <lineage>
        <taxon>Bacteria</taxon>
        <taxon>Bacillati</taxon>
        <taxon>Actinomycetota</taxon>
        <taxon>Actinomycetes</taxon>
        <taxon>Mycobacteriales</taxon>
        <taxon>Mycobacteriaceae</taxon>
        <taxon>Mycobacterium</taxon>
    </lineage>
</organism>